<evidence type="ECO:0000259" key="3">
    <source>
        <dbReference type="Pfam" id="PF00135"/>
    </source>
</evidence>
<name>A0ABM4ARQ1_VANTA</name>
<sequence>MISKVLIFHLLACGVVGRTPPNPLARYRDVMTTQGIVRGYYAPHPPHYIYLGIPYARPPTRHDRFKAPKPTLPWSGIFEATHRVKCPQPDGSGDENCLVVNVFTPENATLLPVIVHFHDGVFQKGWGSFKVPLKLLERSFVFVSFNYRLGILGFLCLGTEAAPGNAGLKDQVAALYWVQRNIAKFGGNPLDVTVYGTGTGAASIEILLLSGSTTDLFQKAIIESGSVLSPTTIKHDPITDVINLATSLGIENAGVDTFEDIYQLPVKRLVNSSTIFLPCVEKELRLSHSIIDKDPRDVFRSKHYQHIPMMIVYTNAEEVTIITGDDERFQTIPEDFQGLLPHDLVFEDEDTKRKVAKLVKDFYFAELESTDSIIQSYVDFINDVFVGYPVVKSAANYASNGNPVYLMNFVYKANITRNKNVNIAGASPGDIFLYFTHNTFKEEYDEVVTERLVTLWTNFIKLG</sequence>
<reference evidence="5" key="1">
    <citation type="submission" date="2025-08" db="UniProtKB">
        <authorList>
            <consortium name="RefSeq"/>
        </authorList>
    </citation>
    <scope>IDENTIFICATION</scope>
    <source>
        <tissue evidence="5">Whole body</tissue>
    </source>
</reference>
<protein>
    <submittedName>
        <fullName evidence="5">Esterase FE4-like</fullName>
    </submittedName>
</protein>
<evidence type="ECO:0000313" key="4">
    <source>
        <dbReference type="Proteomes" id="UP001652626"/>
    </source>
</evidence>
<evidence type="ECO:0000313" key="5">
    <source>
        <dbReference type="RefSeq" id="XP_064073986.1"/>
    </source>
</evidence>
<dbReference type="Proteomes" id="UP001652626">
    <property type="component" value="Chromosome 19"/>
</dbReference>
<feature type="chain" id="PRO_5045625261" evidence="2">
    <location>
        <begin position="18"/>
        <end position="463"/>
    </location>
</feature>
<keyword evidence="2" id="KW-0732">Signal</keyword>
<dbReference type="Gene3D" id="3.40.50.1820">
    <property type="entry name" value="alpha/beta hydrolase"/>
    <property type="match status" value="1"/>
</dbReference>
<keyword evidence="1" id="KW-0325">Glycoprotein</keyword>
<evidence type="ECO:0000256" key="2">
    <source>
        <dbReference type="SAM" id="SignalP"/>
    </source>
</evidence>
<dbReference type="PANTHER" id="PTHR11559">
    <property type="entry name" value="CARBOXYLESTERASE"/>
    <property type="match status" value="1"/>
</dbReference>
<dbReference type="SUPFAM" id="SSF53474">
    <property type="entry name" value="alpha/beta-Hydrolases"/>
    <property type="match status" value="1"/>
</dbReference>
<proteinExistence type="predicted"/>
<dbReference type="InterPro" id="IPR029058">
    <property type="entry name" value="AB_hydrolase_fold"/>
</dbReference>
<dbReference type="GeneID" id="135193835"/>
<dbReference type="RefSeq" id="XP_064073986.1">
    <property type="nucleotide sequence ID" value="XM_064217916.1"/>
</dbReference>
<feature type="domain" description="Carboxylesterase type B" evidence="3">
    <location>
        <begin position="30"/>
        <end position="463"/>
    </location>
</feature>
<organism evidence="4 5">
    <name type="scientific">Vanessa tameamea</name>
    <name type="common">Kamehameha butterfly</name>
    <dbReference type="NCBI Taxonomy" id="334116"/>
    <lineage>
        <taxon>Eukaryota</taxon>
        <taxon>Metazoa</taxon>
        <taxon>Ecdysozoa</taxon>
        <taxon>Arthropoda</taxon>
        <taxon>Hexapoda</taxon>
        <taxon>Insecta</taxon>
        <taxon>Pterygota</taxon>
        <taxon>Neoptera</taxon>
        <taxon>Endopterygota</taxon>
        <taxon>Lepidoptera</taxon>
        <taxon>Glossata</taxon>
        <taxon>Ditrysia</taxon>
        <taxon>Papilionoidea</taxon>
        <taxon>Nymphalidae</taxon>
        <taxon>Nymphalinae</taxon>
        <taxon>Vanessa</taxon>
    </lineage>
</organism>
<feature type="signal peptide" evidence="2">
    <location>
        <begin position="1"/>
        <end position="17"/>
    </location>
</feature>
<dbReference type="InterPro" id="IPR050309">
    <property type="entry name" value="Type-B_Carboxylest/Lipase"/>
</dbReference>
<gene>
    <name evidence="5" type="primary">LOC135193835</name>
</gene>
<evidence type="ECO:0000256" key="1">
    <source>
        <dbReference type="ARBA" id="ARBA00023180"/>
    </source>
</evidence>
<dbReference type="InterPro" id="IPR002018">
    <property type="entry name" value="CarbesteraseB"/>
</dbReference>
<keyword evidence="4" id="KW-1185">Reference proteome</keyword>
<dbReference type="Pfam" id="PF00135">
    <property type="entry name" value="COesterase"/>
    <property type="match status" value="1"/>
</dbReference>
<accession>A0ABM4ARQ1</accession>